<dbReference type="InterPro" id="IPR002921">
    <property type="entry name" value="Fungal_lipase-type"/>
</dbReference>
<gene>
    <name evidence="2" type="ORF">IDH44_06945</name>
</gene>
<protein>
    <submittedName>
        <fullName evidence="2">Lipase family protein</fullName>
    </submittedName>
</protein>
<dbReference type="InterPro" id="IPR051218">
    <property type="entry name" value="Sec_MonoDiacylglyc_Lipase"/>
</dbReference>
<reference evidence="2" key="1">
    <citation type="submission" date="2020-09" db="EMBL/GenBank/DDBJ databases">
        <title>A novel bacterium of genus Paenibacillus, isolated from South China Sea.</title>
        <authorList>
            <person name="Huang H."/>
            <person name="Mo K."/>
            <person name="Hu Y."/>
        </authorList>
    </citation>
    <scope>NUCLEOTIDE SEQUENCE</scope>
    <source>
        <strain evidence="2">IB182496</strain>
    </source>
</reference>
<evidence type="ECO:0000259" key="1">
    <source>
        <dbReference type="Pfam" id="PF01764"/>
    </source>
</evidence>
<evidence type="ECO:0000313" key="2">
    <source>
        <dbReference type="EMBL" id="MBD2844920.1"/>
    </source>
</evidence>
<dbReference type="PANTHER" id="PTHR45856">
    <property type="entry name" value="ALPHA/BETA-HYDROLASES SUPERFAMILY PROTEIN"/>
    <property type="match status" value="1"/>
</dbReference>
<accession>A0A927GRF7</accession>
<dbReference type="Gene3D" id="3.40.50.1820">
    <property type="entry name" value="alpha/beta hydrolase"/>
    <property type="match status" value="1"/>
</dbReference>
<dbReference type="CDD" id="cd00519">
    <property type="entry name" value="Lipase_3"/>
    <property type="match status" value="1"/>
</dbReference>
<dbReference type="GO" id="GO:0006629">
    <property type="term" value="P:lipid metabolic process"/>
    <property type="evidence" value="ECO:0007669"/>
    <property type="project" value="InterPro"/>
</dbReference>
<name>A0A927GRF7_9BACL</name>
<organism evidence="2 3">
    <name type="scientific">Paenibacillus sabuli</name>
    <dbReference type="NCBI Taxonomy" id="2772509"/>
    <lineage>
        <taxon>Bacteria</taxon>
        <taxon>Bacillati</taxon>
        <taxon>Bacillota</taxon>
        <taxon>Bacilli</taxon>
        <taxon>Bacillales</taxon>
        <taxon>Paenibacillaceae</taxon>
        <taxon>Paenibacillus</taxon>
    </lineage>
</organism>
<keyword evidence="3" id="KW-1185">Reference proteome</keyword>
<dbReference type="RefSeq" id="WP_190916036.1">
    <property type="nucleotide sequence ID" value="NZ_JACXIZ010000013.1"/>
</dbReference>
<dbReference type="InterPro" id="IPR029058">
    <property type="entry name" value="AB_hydrolase_fold"/>
</dbReference>
<dbReference type="AlphaFoldDB" id="A0A927GRF7"/>
<comment type="caution">
    <text evidence="2">The sequence shown here is derived from an EMBL/GenBank/DDBJ whole genome shotgun (WGS) entry which is preliminary data.</text>
</comment>
<dbReference type="EMBL" id="JACXIZ010000013">
    <property type="protein sequence ID" value="MBD2844920.1"/>
    <property type="molecule type" value="Genomic_DNA"/>
</dbReference>
<dbReference type="Proteomes" id="UP000621560">
    <property type="component" value="Unassembled WGS sequence"/>
</dbReference>
<proteinExistence type="predicted"/>
<evidence type="ECO:0000313" key="3">
    <source>
        <dbReference type="Proteomes" id="UP000621560"/>
    </source>
</evidence>
<dbReference type="Pfam" id="PF01764">
    <property type="entry name" value="Lipase_3"/>
    <property type="match status" value="1"/>
</dbReference>
<dbReference type="PANTHER" id="PTHR45856:SF24">
    <property type="entry name" value="FUNGAL LIPASE-LIKE DOMAIN-CONTAINING PROTEIN"/>
    <property type="match status" value="1"/>
</dbReference>
<sequence>MDVRTALFLAAVCGQTYVQYADGGPFVVPDGYTAIGEIWAGNAGPLPERFGFVLESSDRVIVAFRGTRSTYDWVSDFIAEQVPYPWAADGGMSHQGFTDIYATCRDGLVALLNTLPRRKTLYIAGHSLGGALATLAAPDLARHGGMGQPVVYTFAAPRVGNSRYVSMYNRTIQLSARIYNTYDIVPHLPPFLYKSPRTDKLYEYLHVKSGYELSYDTGSLSGNHLLKGYFAALAAKDPAFARSMCSRPEGLCPII</sequence>
<dbReference type="SUPFAM" id="SSF53474">
    <property type="entry name" value="alpha/beta-Hydrolases"/>
    <property type="match status" value="1"/>
</dbReference>
<feature type="domain" description="Fungal lipase-type" evidence="1">
    <location>
        <begin position="61"/>
        <end position="191"/>
    </location>
</feature>